<reference evidence="11" key="1">
    <citation type="submission" date="2019-09" db="EMBL/GenBank/DDBJ databases">
        <title>Characterisation of the sponge microbiome using genome-centric metagenomics.</title>
        <authorList>
            <person name="Engelberts J.P."/>
            <person name="Robbins S.J."/>
            <person name="De Goeij J.M."/>
            <person name="Aranda M."/>
            <person name="Bell S.C."/>
            <person name="Webster N.S."/>
        </authorList>
    </citation>
    <scope>NUCLEOTIDE SEQUENCE</scope>
    <source>
        <strain evidence="11">SB0661_bin_32</strain>
    </source>
</reference>
<keyword evidence="4" id="KW-1003">Cell membrane</keyword>
<comment type="subcellular location">
    <subcellularLocation>
        <location evidence="1">Cell membrane</location>
        <topology evidence="1">Peripheral membrane protein</topology>
    </subcellularLocation>
</comment>
<evidence type="ECO:0000256" key="4">
    <source>
        <dbReference type="ARBA" id="ARBA00022475"/>
    </source>
</evidence>
<keyword evidence="3" id="KW-0813">Transport</keyword>
<evidence type="ECO:0000256" key="3">
    <source>
        <dbReference type="ARBA" id="ARBA00022448"/>
    </source>
</evidence>
<keyword evidence="5" id="KW-0997">Cell inner membrane</keyword>
<comment type="caution">
    <text evidence="11">The sequence shown here is derived from an EMBL/GenBank/DDBJ whole genome shotgun (WGS) entry which is preliminary data.</text>
</comment>
<dbReference type="InterPro" id="IPR013563">
    <property type="entry name" value="Oligopep_ABC_C"/>
</dbReference>
<feature type="domain" description="ABC transporter" evidence="10">
    <location>
        <begin position="5"/>
        <end position="266"/>
    </location>
</feature>
<dbReference type="Gene3D" id="3.40.50.300">
    <property type="entry name" value="P-loop containing nucleotide triphosphate hydrolases"/>
    <property type="match status" value="1"/>
</dbReference>
<accession>A0A6B1DBR1</accession>
<protein>
    <submittedName>
        <fullName evidence="11">ABC transporter ATP-binding protein</fullName>
    </submittedName>
</protein>
<dbReference type="Pfam" id="PF00005">
    <property type="entry name" value="ABC_tran"/>
    <property type="match status" value="1"/>
</dbReference>
<dbReference type="InterPro" id="IPR003593">
    <property type="entry name" value="AAA+_ATPase"/>
</dbReference>
<comment type="similarity">
    <text evidence="2">Belongs to the ABC transporter superfamily.</text>
</comment>
<keyword evidence="6" id="KW-0547">Nucleotide-binding</keyword>
<dbReference type="SUPFAM" id="SSF52540">
    <property type="entry name" value="P-loop containing nucleoside triphosphate hydrolases"/>
    <property type="match status" value="1"/>
</dbReference>
<dbReference type="PROSITE" id="PS50893">
    <property type="entry name" value="ABC_TRANSPORTER_2"/>
    <property type="match status" value="1"/>
</dbReference>
<keyword evidence="9" id="KW-0472">Membrane</keyword>
<dbReference type="GO" id="GO:0016887">
    <property type="term" value="F:ATP hydrolysis activity"/>
    <property type="evidence" value="ECO:0007669"/>
    <property type="project" value="InterPro"/>
</dbReference>
<dbReference type="PANTHER" id="PTHR43297:SF14">
    <property type="entry name" value="ATPASE AAA-TYPE CORE DOMAIN-CONTAINING PROTEIN"/>
    <property type="match status" value="1"/>
</dbReference>
<dbReference type="InterPro" id="IPR017871">
    <property type="entry name" value="ABC_transporter-like_CS"/>
</dbReference>
<evidence type="ECO:0000256" key="6">
    <source>
        <dbReference type="ARBA" id="ARBA00022741"/>
    </source>
</evidence>
<dbReference type="SMART" id="SM00382">
    <property type="entry name" value="AAA"/>
    <property type="match status" value="1"/>
</dbReference>
<evidence type="ECO:0000256" key="1">
    <source>
        <dbReference type="ARBA" id="ARBA00004202"/>
    </source>
</evidence>
<keyword evidence="7 11" id="KW-0067">ATP-binding</keyword>
<keyword evidence="8" id="KW-1278">Translocase</keyword>
<dbReference type="PANTHER" id="PTHR43297">
    <property type="entry name" value="OLIGOPEPTIDE TRANSPORT ATP-BINDING PROTEIN APPD"/>
    <property type="match status" value="1"/>
</dbReference>
<dbReference type="CDD" id="cd03257">
    <property type="entry name" value="ABC_NikE_OppD_transporters"/>
    <property type="match status" value="1"/>
</dbReference>
<evidence type="ECO:0000256" key="9">
    <source>
        <dbReference type="ARBA" id="ARBA00023136"/>
    </source>
</evidence>
<dbReference type="PROSITE" id="PS00211">
    <property type="entry name" value="ABC_TRANSPORTER_1"/>
    <property type="match status" value="1"/>
</dbReference>
<dbReference type="GO" id="GO:0005886">
    <property type="term" value="C:plasma membrane"/>
    <property type="evidence" value="ECO:0007669"/>
    <property type="project" value="UniProtKB-SubCell"/>
</dbReference>
<dbReference type="GO" id="GO:0005524">
    <property type="term" value="F:ATP binding"/>
    <property type="evidence" value="ECO:0007669"/>
    <property type="project" value="UniProtKB-KW"/>
</dbReference>
<gene>
    <name evidence="11" type="ORF">F4X14_20550</name>
</gene>
<evidence type="ECO:0000313" key="11">
    <source>
        <dbReference type="EMBL" id="MYC97351.1"/>
    </source>
</evidence>
<dbReference type="InterPro" id="IPR050388">
    <property type="entry name" value="ABC_Ni/Peptide_Import"/>
</dbReference>
<evidence type="ECO:0000256" key="5">
    <source>
        <dbReference type="ARBA" id="ARBA00022519"/>
    </source>
</evidence>
<dbReference type="AlphaFoldDB" id="A0A6B1DBR1"/>
<dbReference type="EMBL" id="VXMH01000114">
    <property type="protein sequence ID" value="MYC97351.1"/>
    <property type="molecule type" value="Genomic_DNA"/>
</dbReference>
<evidence type="ECO:0000256" key="7">
    <source>
        <dbReference type="ARBA" id="ARBA00022840"/>
    </source>
</evidence>
<organism evidence="11">
    <name type="scientific">Caldilineaceae bacterium SB0661_bin_32</name>
    <dbReference type="NCBI Taxonomy" id="2605255"/>
    <lineage>
        <taxon>Bacteria</taxon>
        <taxon>Bacillati</taxon>
        <taxon>Chloroflexota</taxon>
        <taxon>Caldilineae</taxon>
        <taxon>Caldilineales</taxon>
        <taxon>Caldilineaceae</taxon>
    </lineage>
</organism>
<dbReference type="NCBIfam" id="TIGR01727">
    <property type="entry name" value="oligo_HPY"/>
    <property type="match status" value="1"/>
</dbReference>
<evidence type="ECO:0000256" key="8">
    <source>
        <dbReference type="ARBA" id="ARBA00022967"/>
    </source>
</evidence>
<dbReference type="GO" id="GO:0015833">
    <property type="term" value="P:peptide transport"/>
    <property type="evidence" value="ECO:0007669"/>
    <property type="project" value="InterPro"/>
</dbReference>
<name>A0A6B1DBR1_9CHLR</name>
<dbReference type="InterPro" id="IPR003439">
    <property type="entry name" value="ABC_transporter-like_ATP-bd"/>
</dbReference>
<sequence>MDTLLEVSDLQTHFFMTEGVAKAVDSTTFSIRRGQVLGVVGESGCGKSVTARSIMRMVRPPGHTVDGEILYTRPDEDGQSTVVDLLQLPATGTEMRAIRGGEIAMIFQEPRASLSPVHKIGDQIAENILLHQPVSQSEADDIAIDMLRQVHIPLAEQRMDAFAHQLSGGMCQRVMIAMALSCHPSLLIADEPTTALDVTTEAQILELMQGLQAELNMAIMFITHDLGVVADMADEVAVMYLGKIVEKGAAADIFRDPKHPYTIALLESLPRMDQKREWLQTIRGVVPDPYSTLKGCPFHPRCADFIAGVCDEIVPQPITLEDNREVRCLLYTEHAHQDSPPVAEETGHQ</sequence>
<evidence type="ECO:0000256" key="2">
    <source>
        <dbReference type="ARBA" id="ARBA00005417"/>
    </source>
</evidence>
<dbReference type="InterPro" id="IPR027417">
    <property type="entry name" value="P-loop_NTPase"/>
</dbReference>
<proteinExistence type="inferred from homology"/>
<evidence type="ECO:0000259" key="10">
    <source>
        <dbReference type="PROSITE" id="PS50893"/>
    </source>
</evidence>
<dbReference type="FunFam" id="3.40.50.300:FF:000016">
    <property type="entry name" value="Oligopeptide ABC transporter ATP-binding component"/>
    <property type="match status" value="1"/>
</dbReference>
<dbReference type="Pfam" id="PF08352">
    <property type="entry name" value="oligo_HPY"/>
    <property type="match status" value="1"/>
</dbReference>